<dbReference type="PANTHER" id="PTHR43048">
    <property type="entry name" value="METHYLMALONYL-COA EPIMERASE"/>
    <property type="match status" value="1"/>
</dbReference>
<gene>
    <name evidence="4" type="primary">valD</name>
</gene>
<dbReference type="GO" id="GO:0046872">
    <property type="term" value="F:metal ion binding"/>
    <property type="evidence" value="ECO:0007669"/>
    <property type="project" value="UniProtKB-KW"/>
</dbReference>
<dbReference type="Pfam" id="PF00903">
    <property type="entry name" value="Glyoxalase"/>
    <property type="match status" value="2"/>
</dbReference>
<sequence length="451" mass="47893">MLFSDRPNAREGASPGSAEAGVSSCGDGQEPRPPGVPGAQRVDHLAFTVSDLDAAIDFAVMALGGELVYRLPPLAHTDGWMRTHLDVHPRASAEIALVRLGPDTNLELFAYKSPDHTAAPRAPHDTGHVHLALHVTDVARAAAELTRRAGVSPLGPVLRVPDGQPDAGTHWVRLSSPFDAPLELRSVPDVLPYEAAGGTPRRRPPGPWRNRDDGTGSRHGLPGALGVDHFARTVADLDSAERFFVDVLGAEPLYRSEYGALPEDVAAALGVPPGGAMRRAVLGMGPTDTIELASYRGKSAGNPHPPRNSDVGGSHIALHVRDVDAAAAYLAAHGCTVLGRPETIGEGPLTGDRWVYTRAPCGLYVEVVRMPDGALPYERGTAARRKAAHGLSWTDRTDGTPPRFAQSTASNSSEPDTSSTQQRPRGQERHAGPETGRTRHTGCHHHPRTPC</sequence>
<feature type="region of interest" description="Disordered" evidence="2">
    <location>
        <begin position="388"/>
        <end position="451"/>
    </location>
</feature>
<protein>
    <submittedName>
        <fullName evidence="4">ValD</fullName>
    </submittedName>
</protein>
<dbReference type="InterPro" id="IPR037523">
    <property type="entry name" value="VOC_core"/>
</dbReference>
<feature type="domain" description="VOC" evidence="3">
    <location>
        <begin position="41"/>
        <end position="187"/>
    </location>
</feature>
<dbReference type="EMBL" id="DQ164098">
    <property type="protein sequence ID" value="ABA41508.1"/>
    <property type="molecule type" value="Genomic_DNA"/>
</dbReference>
<dbReference type="InterPro" id="IPR029068">
    <property type="entry name" value="Glyas_Bleomycin-R_OHBP_Dase"/>
</dbReference>
<dbReference type="GO" id="GO:0046491">
    <property type="term" value="P:L-methylmalonyl-CoA metabolic process"/>
    <property type="evidence" value="ECO:0007669"/>
    <property type="project" value="TreeGrafter"/>
</dbReference>
<dbReference type="SMR" id="Q1L2K7"/>
<evidence type="ECO:0000313" key="4">
    <source>
        <dbReference type="EMBL" id="ABA41508.1"/>
    </source>
</evidence>
<feature type="compositionally biased region" description="Basic residues" evidence="2">
    <location>
        <begin position="438"/>
        <end position="451"/>
    </location>
</feature>
<accession>Q1L2K7</accession>
<feature type="region of interest" description="Disordered" evidence="2">
    <location>
        <begin position="193"/>
        <end position="224"/>
    </location>
</feature>
<evidence type="ECO:0000256" key="2">
    <source>
        <dbReference type="SAM" id="MobiDB-lite"/>
    </source>
</evidence>
<dbReference type="OMA" id="MHITVAD"/>
<dbReference type="SUPFAM" id="SSF54593">
    <property type="entry name" value="Glyoxalase/Bleomycin resistance protein/Dihydroxybiphenyl dioxygenase"/>
    <property type="match status" value="2"/>
</dbReference>
<reference evidence="4" key="1">
    <citation type="journal article" date="2006" name="Chem. Biol.">
        <title>Functional analysis of the validamycin biosynthetic gene cluster and engineered production of validoxylamine A.</title>
        <authorList>
            <person name="Bai L."/>
            <person name="Li L."/>
            <person name="Xu H."/>
            <person name="Minagawa K."/>
            <person name="Yu Y."/>
            <person name="Zhang Y."/>
            <person name="Zhou X."/>
            <person name="Floss H.G."/>
            <person name="Mahmud T."/>
            <person name="Deng Z."/>
        </authorList>
    </citation>
    <scope>NUCLEOTIDE SEQUENCE</scope>
    <source>
        <strain evidence="4">5008</strain>
    </source>
</reference>
<feature type="compositionally biased region" description="Polar residues" evidence="2">
    <location>
        <begin position="405"/>
        <end position="424"/>
    </location>
</feature>
<dbReference type="Gene3D" id="3.10.180.10">
    <property type="entry name" value="2,3-Dihydroxybiphenyl 1,2-Dioxygenase, domain 1"/>
    <property type="match status" value="2"/>
</dbReference>
<feature type="domain" description="VOC" evidence="3">
    <location>
        <begin position="226"/>
        <end position="370"/>
    </location>
</feature>
<keyword evidence="1" id="KW-0479">Metal-binding</keyword>
<dbReference type="PANTHER" id="PTHR43048:SF3">
    <property type="entry name" value="METHYLMALONYL-COA EPIMERASE, MITOCHONDRIAL"/>
    <property type="match status" value="1"/>
</dbReference>
<dbReference type="CDD" id="cd16361">
    <property type="entry name" value="VOC_ShValD_like"/>
    <property type="match status" value="1"/>
</dbReference>
<dbReference type="AlphaFoldDB" id="Q1L2K7"/>
<proteinExistence type="predicted"/>
<name>Q1L2K7_STRHY</name>
<dbReference type="GO" id="GO:0004493">
    <property type="term" value="F:methylmalonyl-CoA epimerase activity"/>
    <property type="evidence" value="ECO:0007669"/>
    <property type="project" value="TreeGrafter"/>
</dbReference>
<organism evidence="4">
    <name type="scientific">Streptomyces hygroscopicus subsp. jinggangensis</name>
    <dbReference type="NCBI Taxonomy" id="311982"/>
    <lineage>
        <taxon>Bacteria</taxon>
        <taxon>Bacillati</taxon>
        <taxon>Actinomycetota</taxon>
        <taxon>Actinomycetes</taxon>
        <taxon>Kitasatosporales</taxon>
        <taxon>Streptomycetaceae</taxon>
        <taxon>Streptomyces</taxon>
        <taxon>Streptomyces violaceusniger group</taxon>
    </lineage>
</organism>
<dbReference type="PROSITE" id="PS51819">
    <property type="entry name" value="VOC"/>
    <property type="match status" value="2"/>
</dbReference>
<dbReference type="InterPro" id="IPR051785">
    <property type="entry name" value="MMCE/EMCE_epimerase"/>
</dbReference>
<dbReference type="InterPro" id="IPR004360">
    <property type="entry name" value="Glyas_Fos-R_dOase_dom"/>
</dbReference>
<evidence type="ECO:0000259" key="3">
    <source>
        <dbReference type="PROSITE" id="PS51819"/>
    </source>
</evidence>
<evidence type="ECO:0000256" key="1">
    <source>
        <dbReference type="ARBA" id="ARBA00022723"/>
    </source>
</evidence>
<feature type="region of interest" description="Disordered" evidence="2">
    <location>
        <begin position="1"/>
        <end position="39"/>
    </location>
</feature>
<dbReference type="BioCyc" id="MetaCyc:MONOMER-19684"/>